<protein>
    <submittedName>
        <fullName evidence="4">Acetyltransferase (GNAT) family protein</fullName>
    </submittedName>
</protein>
<organism evidence="4 5">
    <name type="scientific">Pelagibacterium luteolum</name>
    <dbReference type="NCBI Taxonomy" id="440168"/>
    <lineage>
        <taxon>Bacteria</taxon>
        <taxon>Pseudomonadati</taxon>
        <taxon>Pseudomonadota</taxon>
        <taxon>Alphaproteobacteria</taxon>
        <taxon>Hyphomicrobiales</taxon>
        <taxon>Devosiaceae</taxon>
        <taxon>Pelagibacterium</taxon>
    </lineage>
</organism>
<proteinExistence type="predicted"/>
<evidence type="ECO:0000313" key="4">
    <source>
        <dbReference type="EMBL" id="SDG74208.1"/>
    </source>
</evidence>
<dbReference type="CDD" id="cd04301">
    <property type="entry name" value="NAT_SF"/>
    <property type="match status" value="1"/>
</dbReference>
<keyword evidence="2" id="KW-0012">Acyltransferase</keyword>
<dbReference type="RefSeq" id="WP_090596877.1">
    <property type="nucleotide sequence ID" value="NZ_FNCS01000007.1"/>
</dbReference>
<keyword evidence="5" id="KW-1185">Reference proteome</keyword>
<keyword evidence="1 4" id="KW-0808">Transferase</keyword>
<feature type="domain" description="N-acetyltransferase" evidence="3">
    <location>
        <begin position="4"/>
        <end position="130"/>
    </location>
</feature>
<reference evidence="4 5" key="1">
    <citation type="submission" date="2016-10" db="EMBL/GenBank/DDBJ databases">
        <authorList>
            <person name="de Groot N.N."/>
        </authorList>
    </citation>
    <scope>NUCLEOTIDE SEQUENCE [LARGE SCALE GENOMIC DNA]</scope>
    <source>
        <strain evidence="4 5">CGMCC 1.10267</strain>
    </source>
</reference>
<dbReference type="Pfam" id="PF00583">
    <property type="entry name" value="Acetyltransf_1"/>
    <property type="match status" value="1"/>
</dbReference>
<dbReference type="SUPFAM" id="SSF55729">
    <property type="entry name" value="Acyl-CoA N-acyltransferases (Nat)"/>
    <property type="match status" value="1"/>
</dbReference>
<dbReference type="InterPro" id="IPR016181">
    <property type="entry name" value="Acyl_CoA_acyltransferase"/>
</dbReference>
<dbReference type="EMBL" id="FNCS01000007">
    <property type="protein sequence ID" value="SDG74208.1"/>
    <property type="molecule type" value="Genomic_DNA"/>
</dbReference>
<gene>
    <name evidence="4" type="ORF">SAMN04487974_10754</name>
</gene>
<dbReference type="PANTHER" id="PTHR43626:SF4">
    <property type="entry name" value="GCN5-RELATED N-ACETYLTRANSFERASE 2, CHLOROPLASTIC"/>
    <property type="match status" value="1"/>
</dbReference>
<evidence type="ECO:0000256" key="2">
    <source>
        <dbReference type="ARBA" id="ARBA00023315"/>
    </source>
</evidence>
<evidence type="ECO:0000256" key="1">
    <source>
        <dbReference type="ARBA" id="ARBA00022679"/>
    </source>
</evidence>
<dbReference type="STRING" id="440168.SAMN04487974_10754"/>
<accession>A0A1G7WQR7</accession>
<dbReference type="OrthoDB" id="4549080at2"/>
<sequence length="130" mass="14611">MDTIDIRVDPFPTQRMLSDLWRATWEIDGLADFQSVLTRSLTHVGAYLNDELVGFANMAWDGGVHAFLVDVCVHPDYRDGGIGQSMVDKAIEVARKRGVEKIHVDFEPHLRDFYLSCGFTPTDAGVLTIR</sequence>
<dbReference type="Gene3D" id="3.40.630.30">
    <property type="match status" value="1"/>
</dbReference>
<dbReference type="InterPro" id="IPR000182">
    <property type="entry name" value="GNAT_dom"/>
</dbReference>
<name>A0A1G7WQR7_9HYPH</name>
<dbReference type="AlphaFoldDB" id="A0A1G7WQR7"/>
<evidence type="ECO:0000259" key="3">
    <source>
        <dbReference type="PROSITE" id="PS51186"/>
    </source>
</evidence>
<dbReference type="PANTHER" id="PTHR43626">
    <property type="entry name" value="ACYL-COA N-ACYLTRANSFERASE"/>
    <property type="match status" value="1"/>
</dbReference>
<dbReference type="Proteomes" id="UP000199495">
    <property type="component" value="Unassembled WGS sequence"/>
</dbReference>
<dbReference type="GO" id="GO:0005737">
    <property type="term" value="C:cytoplasm"/>
    <property type="evidence" value="ECO:0007669"/>
    <property type="project" value="TreeGrafter"/>
</dbReference>
<dbReference type="InterPro" id="IPR045039">
    <property type="entry name" value="NSI-like"/>
</dbReference>
<evidence type="ECO:0000313" key="5">
    <source>
        <dbReference type="Proteomes" id="UP000199495"/>
    </source>
</evidence>
<dbReference type="GO" id="GO:0008080">
    <property type="term" value="F:N-acetyltransferase activity"/>
    <property type="evidence" value="ECO:0007669"/>
    <property type="project" value="InterPro"/>
</dbReference>
<dbReference type="PROSITE" id="PS51186">
    <property type="entry name" value="GNAT"/>
    <property type="match status" value="1"/>
</dbReference>